<evidence type="ECO:0000256" key="1">
    <source>
        <dbReference type="SAM" id="MobiDB-lite"/>
    </source>
</evidence>
<dbReference type="OrthoDB" id="9813321at2"/>
<dbReference type="InterPro" id="IPR013429">
    <property type="entry name" value="Regulatory_FmdB_Zinc_ribbon"/>
</dbReference>
<feature type="compositionally biased region" description="Polar residues" evidence="1">
    <location>
        <begin position="63"/>
        <end position="73"/>
    </location>
</feature>
<evidence type="ECO:0000259" key="2">
    <source>
        <dbReference type="SMART" id="SM00834"/>
    </source>
</evidence>
<accession>A0A3N1NPL8</accession>
<evidence type="ECO:0000313" key="4">
    <source>
        <dbReference type="Proteomes" id="UP000273643"/>
    </source>
</evidence>
<protein>
    <submittedName>
        <fullName evidence="3">Putative FmdB family regulatory protein</fullName>
    </submittedName>
</protein>
<dbReference type="AlphaFoldDB" id="A0A3N1NPL8"/>
<gene>
    <name evidence="3" type="ORF">EDC38_1419</name>
</gene>
<dbReference type="RefSeq" id="WP_123637898.1">
    <property type="nucleotide sequence ID" value="NZ_RJUK01000001.1"/>
</dbReference>
<dbReference type="Pfam" id="PF09723">
    <property type="entry name" value="Zn_ribbon_8"/>
    <property type="match status" value="1"/>
</dbReference>
<dbReference type="Proteomes" id="UP000273643">
    <property type="component" value="Unassembled WGS sequence"/>
</dbReference>
<organism evidence="3 4">
    <name type="scientific">Marinimicrobium koreense</name>
    <dbReference type="NCBI Taxonomy" id="306545"/>
    <lineage>
        <taxon>Bacteria</taxon>
        <taxon>Pseudomonadati</taxon>
        <taxon>Pseudomonadota</taxon>
        <taxon>Gammaproteobacteria</taxon>
        <taxon>Cellvibrionales</taxon>
        <taxon>Cellvibrionaceae</taxon>
        <taxon>Marinimicrobium</taxon>
    </lineage>
</organism>
<dbReference type="NCBIfam" id="TIGR02605">
    <property type="entry name" value="CxxC_CxxC_SSSS"/>
    <property type="match status" value="1"/>
</dbReference>
<dbReference type="SMART" id="SM00834">
    <property type="entry name" value="CxxC_CXXC_SSSS"/>
    <property type="match status" value="1"/>
</dbReference>
<sequence length="124" mass="13928">MPVYDYKCAEHGLFHQLATFEQSAEPQACPSCGQLAARVIVLPPELKAMSRENHTAHERNETSQHQPVFSTTEARADARERQAHAHRKGKPCGCHDGGKLRSALMYTADGKKMFPSMRPWMISH</sequence>
<comment type="caution">
    <text evidence="3">The sequence shown here is derived from an EMBL/GenBank/DDBJ whole genome shotgun (WGS) entry which is preliminary data.</text>
</comment>
<feature type="compositionally biased region" description="Basic and acidic residues" evidence="1">
    <location>
        <begin position="48"/>
        <end position="62"/>
    </location>
</feature>
<proteinExistence type="predicted"/>
<name>A0A3N1NPL8_9GAMM</name>
<feature type="region of interest" description="Disordered" evidence="1">
    <location>
        <begin position="48"/>
        <end position="94"/>
    </location>
</feature>
<reference evidence="3 4" key="1">
    <citation type="submission" date="2018-11" db="EMBL/GenBank/DDBJ databases">
        <title>Genomic Encyclopedia of Type Strains, Phase IV (KMG-IV): sequencing the most valuable type-strain genomes for metagenomic binning, comparative biology and taxonomic classification.</title>
        <authorList>
            <person name="Goeker M."/>
        </authorList>
    </citation>
    <scope>NUCLEOTIDE SEQUENCE [LARGE SCALE GENOMIC DNA]</scope>
    <source>
        <strain evidence="3 4">DSM 16974</strain>
    </source>
</reference>
<keyword evidence="4" id="KW-1185">Reference proteome</keyword>
<evidence type="ECO:0000313" key="3">
    <source>
        <dbReference type="EMBL" id="ROQ20802.1"/>
    </source>
</evidence>
<feature type="domain" description="Putative regulatory protein FmdB zinc ribbon" evidence="2">
    <location>
        <begin position="1"/>
        <end position="41"/>
    </location>
</feature>
<feature type="compositionally biased region" description="Basic and acidic residues" evidence="1">
    <location>
        <begin position="74"/>
        <end position="83"/>
    </location>
</feature>
<dbReference type="EMBL" id="RJUK01000001">
    <property type="protein sequence ID" value="ROQ20802.1"/>
    <property type="molecule type" value="Genomic_DNA"/>
</dbReference>